<dbReference type="Pfam" id="PF00107">
    <property type="entry name" value="ADH_zinc_N"/>
    <property type="match status" value="1"/>
</dbReference>
<dbReference type="PROSITE" id="PS01162">
    <property type="entry name" value="QOR_ZETA_CRYSTAL"/>
    <property type="match status" value="1"/>
</dbReference>
<feature type="domain" description="Enoyl reductase (ER)" evidence="1">
    <location>
        <begin position="12"/>
        <end position="327"/>
    </location>
</feature>
<dbReference type="SUPFAM" id="SSF51735">
    <property type="entry name" value="NAD(P)-binding Rossmann-fold domains"/>
    <property type="match status" value="1"/>
</dbReference>
<dbReference type="PANTHER" id="PTHR43677:SF4">
    <property type="entry name" value="QUINONE OXIDOREDUCTASE-LIKE PROTEIN 2"/>
    <property type="match status" value="1"/>
</dbReference>
<dbReference type="InterPro" id="IPR051397">
    <property type="entry name" value="Zn-ADH-like_protein"/>
</dbReference>
<dbReference type="Gene3D" id="3.90.180.10">
    <property type="entry name" value="Medium-chain alcohol dehydrogenases, catalytic domain"/>
    <property type="match status" value="1"/>
</dbReference>
<evidence type="ECO:0000259" key="1">
    <source>
        <dbReference type="SMART" id="SM00829"/>
    </source>
</evidence>
<protein>
    <recommendedName>
        <fullName evidence="1">Enoyl reductase (ER) domain-containing protein</fullName>
    </recommendedName>
</protein>
<proteinExistence type="predicted"/>
<dbReference type="InterPro" id="IPR036291">
    <property type="entry name" value="NAD(P)-bd_dom_sf"/>
</dbReference>
<name>A0ABR3GIY3_9PEZI</name>
<dbReference type="Gene3D" id="3.40.50.720">
    <property type="entry name" value="NAD(P)-binding Rossmann-like Domain"/>
    <property type="match status" value="1"/>
</dbReference>
<gene>
    <name evidence="2" type="ORF">Q9L58_005137</name>
</gene>
<evidence type="ECO:0000313" key="2">
    <source>
        <dbReference type="EMBL" id="KAL0635894.1"/>
    </source>
</evidence>
<comment type="caution">
    <text evidence="2">The sequence shown here is derived from an EMBL/GenBank/DDBJ whole genome shotgun (WGS) entry which is preliminary data.</text>
</comment>
<dbReference type="InterPro" id="IPR002364">
    <property type="entry name" value="Quin_OxRdtase/zeta-crystal_CS"/>
</dbReference>
<dbReference type="PANTHER" id="PTHR43677">
    <property type="entry name" value="SHORT-CHAIN DEHYDROGENASE/REDUCTASE"/>
    <property type="match status" value="1"/>
</dbReference>
<dbReference type="SMART" id="SM00829">
    <property type="entry name" value="PKS_ER"/>
    <property type="match status" value="1"/>
</dbReference>
<dbReference type="SUPFAM" id="SSF50129">
    <property type="entry name" value="GroES-like"/>
    <property type="match status" value="1"/>
</dbReference>
<dbReference type="InterPro" id="IPR020843">
    <property type="entry name" value="ER"/>
</dbReference>
<dbReference type="Pfam" id="PF08240">
    <property type="entry name" value="ADH_N"/>
    <property type="match status" value="1"/>
</dbReference>
<dbReference type="InterPro" id="IPR013149">
    <property type="entry name" value="ADH-like_C"/>
</dbReference>
<dbReference type="Proteomes" id="UP001447188">
    <property type="component" value="Unassembled WGS sequence"/>
</dbReference>
<dbReference type="CDD" id="cd08241">
    <property type="entry name" value="QOR1"/>
    <property type="match status" value="1"/>
</dbReference>
<dbReference type="EMBL" id="JBBBZM010000060">
    <property type="protein sequence ID" value="KAL0635894.1"/>
    <property type="molecule type" value="Genomic_DNA"/>
</dbReference>
<sequence length="337" mass="35881">MKGIKLDSYVKGPLELTVTSLPDPVPTHDEYLIEVRAAATNFFDLLQIAGKYQHQPPFPWIAGMEFAGTVMTAPASGKFREGDRVFGAKQGAYATRVTVKEDVLHRVPDGWSFEDAAGLYVTVPTSYAALLIRAKLLPGETVLVHAGAGGVGLAAIQIAKAAGATVIATASTAAKLAVCVSYGADHVLDYSSGDWPGRVLGLTNGKGVDVVFDPVGLIEPSLKCIAWCGRLLVVGFAGGKIEKVALNRVLLKNVAVVGIHWGLYADKEKKEGTVEKVWAGVMRLVQEGKFKPTVFKGEGVAEFVGLENVGRALESLGKRETWGKVVVSVPREMGPRL</sequence>
<reference evidence="2 3" key="1">
    <citation type="submission" date="2024-02" db="EMBL/GenBank/DDBJ databases">
        <title>Discinaceae phylogenomics.</title>
        <authorList>
            <person name="Dirks A.C."/>
            <person name="James T.Y."/>
        </authorList>
    </citation>
    <scope>NUCLEOTIDE SEQUENCE [LARGE SCALE GENOMIC DNA]</scope>
    <source>
        <strain evidence="2 3">ACD0624</strain>
    </source>
</reference>
<accession>A0ABR3GIY3</accession>
<dbReference type="InterPro" id="IPR011032">
    <property type="entry name" value="GroES-like_sf"/>
</dbReference>
<keyword evidence="3" id="KW-1185">Reference proteome</keyword>
<evidence type="ECO:0000313" key="3">
    <source>
        <dbReference type="Proteomes" id="UP001447188"/>
    </source>
</evidence>
<dbReference type="InterPro" id="IPR013154">
    <property type="entry name" value="ADH-like_N"/>
</dbReference>
<organism evidence="2 3">
    <name type="scientific">Discina gigas</name>
    <dbReference type="NCBI Taxonomy" id="1032678"/>
    <lineage>
        <taxon>Eukaryota</taxon>
        <taxon>Fungi</taxon>
        <taxon>Dikarya</taxon>
        <taxon>Ascomycota</taxon>
        <taxon>Pezizomycotina</taxon>
        <taxon>Pezizomycetes</taxon>
        <taxon>Pezizales</taxon>
        <taxon>Discinaceae</taxon>
        <taxon>Discina</taxon>
    </lineage>
</organism>